<dbReference type="AlphaFoldDB" id="A0A4R0K7B2"/>
<evidence type="ECO:0000256" key="4">
    <source>
        <dbReference type="ARBA" id="ARBA00023163"/>
    </source>
</evidence>
<dbReference type="InterPro" id="IPR003012">
    <property type="entry name" value="Tet_transcr_reg_TetR"/>
</dbReference>
<dbReference type="PANTHER" id="PTHR30055">
    <property type="entry name" value="HTH-TYPE TRANSCRIPTIONAL REGULATOR RUTR"/>
    <property type="match status" value="1"/>
</dbReference>
<dbReference type="Proteomes" id="UP000291144">
    <property type="component" value="Unassembled WGS sequence"/>
</dbReference>
<accession>A0A4R0K7B2</accession>
<keyword evidence="3 5" id="KW-0238">DNA-binding</keyword>
<dbReference type="RefSeq" id="WP_131364056.1">
    <property type="nucleotide sequence ID" value="NZ_SJKB01000015.1"/>
</dbReference>
<dbReference type="SUPFAM" id="SSF46689">
    <property type="entry name" value="Homeodomain-like"/>
    <property type="match status" value="1"/>
</dbReference>
<comment type="caution">
    <text evidence="7">The sequence shown here is derived from an EMBL/GenBank/DDBJ whole genome shotgun (WGS) entry which is preliminary data.</text>
</comment>
<dbReference type="SUPFAM" id="SSF48498">
    <property type="entry name" value="Tetracyclin repressor-like, C-terminal domain"/>
    <property type="match status" value="1"/>
</dbReference>
<protein>
    <submittedName>
        <fullName evidence="7">TetR family transcriptional regulator</fullName>
    </submittedName>
</protein>
<keyword evidence="4" id="KW-0804">Transcription</keyword>
<dbReference type="GO" id="GO:0003700">
    <property type="term" value="F:DNA-binding transcription factor activity"/>
    <property type="evidence" value="ECO:0007669"/>
    <property type="project" value="TreeGrafter"/>
</dbReference>
<evidence type="ECO:0000313" key="7">
    <source>
        <dbReference type="EMBL" id="TCC55320.1"/>
    </source>
</evidence>
<dbReference type="Pfam" id="PF02909">
    <property type="entry name" value="TetR_C_1"/>
    <property type="match status" value="1"/>
</dbReference>
<feature type="domain" description="HTH tetR-type" evidence="6">
    <location>
        <begin position="7"/>
        <end position="67"/>
    </location>
</feature>
<organism evidence="7 8">
    <name type="scientific">Kribbella pittospori</name>
    <dbReference type="NCBI Taxonomy" id="722689"/>
    <lineage>
        <taxon>Bacteria</taxon>
        <taxon>Bacillati</taxon>
        <taxon>Actinomycetota</taxon>
        <taxon>Actinomycetes</taxon>
        <taxon>Propionibacteriales</taxon>
        <taxon>Kribbellaceae</taxon>
        <taxon>Kribbella</taxon>
    </lineage>
</organism>
<dbReference type="InterPro" id="IPR001647">
    <property type="entry name" value="HTH_TetR"/>
</dbReference>
<evidence type="ECO:0000256" key="2">
    <source>
        <dbReference type="ARBA" id="ARBA00023015"/>
    </source>
</evidence>
<sequence>MAVRREPLNRERVLRAAITLADKEGLDALTMRRLGQEVGVEAMSLYNHVKNKDDILDGIVDLVLTDIDVPPAGTDWKKAMRRRSISAHEVLVAHPWAAMQIMSRYSIGLGMTRYLDATLGRLREGGFTIEGALDAWHTLDSHLYGFTLQQLNLPFAADEASRVSADVLPGLSAEEFPHVVEVIGHVMRSGRVEDFEYGLDLILDGLEAGLNGS</sequence>
<evidence type="ECO:0000313" key="8">
    <source>
        <dbReference type="Proteomes" id="UP000291144"/>
    </source>
</evidence>
<evidence type="ECO:0000259" key="6">
    <source>
        <dbReference type="PROSITE" id="PS50977"/>
    </source>
</evidence>
<dbReference type="GO" id="GO:0046677">
    <property type="term" value="P:response to antibiotic"/>
    <property type="evidence" value="ECO:0007669"/>
    <property type="project" value="InterPro"/>
</dbReference>
<name>A0A4R0K7B2_9ACTN</name>
<dbReference type="InterPro" id="IPR004111">
    <property type="entry name" value="Repressor_TetR_C"/>
</dbReference>
<dbReference type="InterPro" id="IPR036271">
    <property type="entry name" value="Tet_transcr_reg_TetR-rel_C_sf"/>
</dbReference>
<keyword evidence="2" id="KW-0805">Transcription regulation</keyword>
<reference evidence="7 8" key="1">
    <citation type="submission" date="2019-02" db="EMBL/GenBank/DDBJ databases">
        <title>Kribbella capetownensis sp. nov. and Kribbella speibonae sp. nov., isolated from soil.</title>
        <authorList>
            <person name="Curtis S.M."/>
            <person name="Norton I."/>
            <person name="Everest G.J."/>
            <person name="Meyers P.R."/>
        </authorList>
    </citation>
    <scope>NUCLEOTIDE SEQUENCE [LARGE SCALE GENOMIC DNA]</scope>
    <source>
        <strain evidence="7 8">NRRL B-24813</strain>
    </source>
</reference>
<dbReference type="InterPro" id="IPR050109">
    <property type="entry name" value="HTH-type_TetR-like_transc_reg"/>
</dbReference>
<evidence type="ECO:0000256" key="5">
    <source>
        <dbReference type="PROSITE-ProRule" id="PRU00335"/>
    </source>
</evidence>
<evidence type="ECO:0000256" key="3">
    <source>
        <dbReference type="ARBA" id="ARBA00023125"/>
    </source>
</evidence>
<dbReference type="EMBL" id="SJKB01000015">
    <property type="protein sequence ID" value="TCC55320.1"/>
    <property type="molecule type" value="Genomic_DNA"/>
</dbReference>
<keyword evidence="1" id="KW-0678">Repressor</keyword>
<evidence type="ECO:0000256" key="1">
    <source>
        <dbReference type="ARBA" id="ARBA00022491"/>
    </source>
</evidence>
<proteinExistence type="predicted"/>
<dbReference type="Pfam" id="PF00440">
    <property type="entry name" value="TetR_N"/>
    <property type="match status" value="1"/>
</dbReference>
<dbReference type="PRINTS" id="PR00455">
    <property type="entry name" value="HTHTETR"/>
</dbReference>
<keyword evidence="8" id="KW-1185">Reference proteome</keyword>
<dbReference type="PRINTS" id="PR00400">
    <property type="entry name" value="TETREPRESSOR"/>
</dbReference>
<feature type="DNA-binding region" description="H-T-H motif" evidence="5">
    <location>
        <begin position="30"/>
        <end position="49"/>
    </location>
</feature>
<dbReference type="PROSITE" id="PS50977">
    <property type="entry name" value="HTH_TETR_2"/>
    <property type="match status" value="1"/>
</dbReference>
<dbReference type="Gene3D" id="1.10.10.60">
    <property type="entry name" value="Homeodomain-like"/>
    <property type="match status" value="1"/>
</dbReference>
<dbReference type="Gene3D" id="1.10.357.10">
    <property type="entry name" value="Tetracycline Repressor, domain 2"/>
    <property type="match status" value="1"/>
</dbReference>
<dbReference type="PANTHER" id="PTHR30055:SF151">
    <property type="entry name" value="TRANSCRIPTIONAL REGULATORY PROTEIN"/>
    <property type="match status" value="1"/>
</dbReference>
<gene>
    <name evidence="7" type="ORF">E0H73_35915</name>
</gene>
<dbReference type="OrthoDB" id="329481at2"/>
<dbReference type="InterPro" id="IPR009057">
    <property type="entry name" value="Homeodomain-like_sf"/>
</dbReference>
<dbReference type="GO" id="GO:0045892">
    <property type="term" value="P:negative regulation of DNA-templated transcription"/>
    <property type="evidence" value="ECO:0007669"/>
    <property type="project" value="InterPro"/>
</dbReference>
<dbReference type="GO" id="GO:0000976">
    <property type="term" value="F:transcription cis-regulatory region binding"/>
    <property type="evidence" value="ECO:0007669"/>
    <property type="project" value="TreeGrafter"/>
</dbReference>